<proteinExistence type="predicted"/>
<name>A0A7J2U5K1_9CREN</name>
<reference evidence="1" key="1">
    <citation type="journal article" date="2020" name="mSystems">
        <title>Genome- and Community-Level Interaction Insights into Carbon Utilization and Element Cycling Functions of Hydrothermarchaeota in Hydrothermal Sediment.</title>
        <authorList>
            <person name="Zhou Z."/>
            <person name="Liu Y."/>
            <person name="Xu W."/>
            <person name="Pan J."/>
            <person name="Luo Z.H."/>
            <person name="Li M."/>
        </authorList>
    </citation>
    <scope>NUCLEOTIDE SEQUENCE [LARGE SCALE GENOMIC DNA]</scope>
    <source>
        <strain evidence="1">SpSt-125</strain>
    </source>
</reference>
<dbReference type="EMBL" id="DSEU01000060">
    <property type="protein sequence ID" value="HEM67665.1"/>
    <property type="molecule type" value="Genomic_DNA"/>
</dbReference>
<comment type="caution">
    <text evidence="1">The sequence shown here is derived from an EMBL/GenBank/DDBJ whole genome shotgun (WGS) entry which is preliminary data.</text>
</comment>
<gene>
    <name evidence="1" type="ORF">ENO26_08935</name>
</gene>
<accession>A0A7J2U5K1</accession>
<organism evidence="1">
    <name type="scientific">Ignisphaera aggregans</name>
    <dbReference type="NCBI Taxonomy" id="334771"/>
    <lineage>
        <taxon>Archaea</taxon>
        <taxon>Thermoproteota</taxon>
        <taxon>Thermoprotei</taxon>
        <taxon>Desulfurococcales</taxon>
        <taxon>Desulfurococcaceae</taxon>
        <taxon>Ignisphaera</taxon>
    </lineage>
</organism>
<dbReference type="AlphaFoldDB" id="A0A7J2U5K1"/>
<protein>
    <submittedName>
        <fullName evidence="1">Uncharacterized protein</fullName>
    </submittedName>
</protein>
<evidence type="ECO:0000313" key="1">
    <source>
        <dbReference type="EMBL" id="HEM67665.1"/>
    </source>
</evidence>
<sequence length="125" mass="14286">MSFVSRKKKESIDWSMPKHLTEIWVKQKEKPTIEDTIIVKNALSIVDHVLKSSGVKKYKIVYFVDWSNTVPLDIDEVSDDMEKYGCLGIGGFDEELECLEEKTGKKYVLLYIENVPATVAAEVLE</sequence>